<dbReference type="AlphaFoldDB" id="A0A7J9D2X8"/>
<protein>
    <submittedName>
        <fullName evidence="1">Uncharacterized protein</fullName>
    </submittedName>
</protein>
<reference evidence="1 2" key="1">
    <citation type="journal article" date="2019" name="Genome Biol. Evol.">
        <title>Insights into the evolution of the New World diploid cottons (Gossypium, subgenus Houzingenia) based on genome sequencing.</title>
        <authorList>
            <person name="Grover C.E."/>
            <person name="Arick M.A. 2nd"/>
            <person name="Thrash A."/>
            <person name="Conover J.L."/>
            <person name="Sanders W.S."/>
            <person name="Peterson D.G."/>
            <person name="Frelichowski J.E."/>
            <person name="Scheffler J.A."/>
            <person name="Scheffler B.E."/>
            <person name="Wendel J.F."/>
        </authorList>
    </citation>
    <scope>NUCLEOTIDE SEQUENCE [LARGE SCALE GENOMIC DNA]</scope>
    <source>
        <strain evidence="1">5</strain>
        <tissue evidence="1">Leaf</tissue>
    </source>
</reference>
<name>A0A7J9D2X8_GOSGO</name>
<gene>
    <name evidence="1" type="ORF">Gogos_020277</name>
</gene>
<evidence type="ECO:0000313" key="1">
    <source>
        <dbReference type="EMBL" id="MBA0755093.1"/>
    </source>
</evidence>
<dbReference type="EMBL" id="JABEZY010267542">
    <property type="protein sequence ID" value="MBA0755093.1"/>
    <property type="molecule type" value="Genomic_DNA"/>
</dbReference>
<accession>A0A7J9D2X8</accession>
<dbReference type="Proteomes" id="UP000593579">
    <property type="component" value="Unassembled WGS sequence"/>
</dbReference>
<comment type="caution">
    <text evidence="1">The sequence shown here is derived from an EMBL/GenBank/DDBJ whole genome shotgun (WGS) entry which is preliminary data.</text>
</comment>
<proteinExistence type="predicted"/>
<organism evidence="1 2">
    <name type="scientific">Gossypium gossypioides</name>
    <name type="common">Mexican cotton</name>
    <name type="synonym">Selera gossypioides</name>
    <dbReference type="NCBI Taxonomy" id="34282"/>
    <lineage>
        <taxon>Eukaryota</taxon>
        <taxon>Viridiplantae</taxon>
        <taxon>Streptophyta</taxon>
        <taxon>Embryophyta</taxon>
        <taxon>Tracheophyta</taxon>
        <taxon>Spermatophyta</taxon>
        <taxon>Magnoliopsida</taxon>
        <taxon>eudicotyledons</taxon>
        <taxon>Gunneridae</taxon>
        <taxon>Pentapetalae</taxon>
        <taxon>rosids</taxon>
        <taxon>malvids</taxon>
        <taxon>Malvales</taxon>
        <taxon>Malvaceae</taxon>
        <taxon>Malvoideae</taxon>
        <taxon>Gossypium</taxon>
    </lineage>
</organism>
<keyword evidence="2" id="KW-1185">Reference proteome</keyword>
<evidence type="ECO:0000313" key="2">
    <source>
        <dbReference type="Proteomes" id="UP000593579"/>
    </source>
</evidence>
<sequence length="18" mass="2283">MRNIEVENYKKFSRNLQL</sequence>